<dbReference type="Pfam" id="PF13181">
    <property type="entry name" value="TPR_8"/>
    <property type="match status" value="2"/>
</dbReference>
<feature type="domain" description="Glycosyltransferase 2-like" evidence="2">
    <location>
        <begin position="5"/>
        <end position="88"/>
    </location>
</feature>
<dbReference type="InterPro" id="IPR001173">
    <property type="entry name" value="Glyco_trans_2-like"/>
</dbReference>
<dbReference type="InterPro" id="IPR019734">
    <property type="entry name" value="TPR_rpt"/>
</dbReference>
<comment type="similarity">
    <text evidence="1">Belongs to the glycosyltransferase 2 family. WaaE/KdtX subfamily.</text>
</comment>
<dbReference type="PANTHER" id="PTHR43630:SF2">
    <property type="entry name" value="GLYCOSYLTRANSFERASE"/>
    <property type="match status" value="1"/>
</dbReference>
<evidence type="ECO:0000259" key="2">
    <source>
        <dbReference type="Pfam" id="PF00535"/>
    </source>
</evidence>
<dbReference type="Proteomes" id="UP000032309">
    <property type="component" value="Unassembled WGS sequence"/>
</dbReference>
<gene>
    <name evidence="3" type="ORF">BROSI_A2628</name>
</gene>
<keyword evidence="4" id="KW-1185">Reference proteome</keyword>
<comment type="caution">
    <text evidence="3">The sequence shown here is derived from an EMBL/GenBank/DDBJ whole genome shotgun (WGS) entry which is preliminary data.</text>
</comment>
<dbReference type="Gene3D" id="3.90.550.10">
    <property type="entry name" value="Spore Coat Polysaccharide Biosynthesis Protein SpsA, Chain A"/>
    <property type="match status" value="1"/>
</dbReference>
<dbReference type="EMBL" id="BAFN01000001">
    <property type="protein sequence ID" value="GAN34093.1"/>
    <property type="molecule type" value="Genomic_DNA"/>
</dbReference>
<dbReference type="SMART" id="SM00028">
    <property type="entry name" value="TPR"/>
    <property type="match status" value="5"/>
</dbReference>
<dbReference type="InterPro" id="IPR029044">
    <property type="entry name" value="Nucleotide-diphossugar_trans"/>
</dbReference>
<dbReference type="SUPFAM" id="SSF48452">
    <property type="entry name" value="TPR-like"/>
    <property type="match status" value="1"/>
</dbReference>
<name>A0ABQ0JZK6_9BACT</name>
<dbReference type="RefSeq" id="WP_052564144.1">
    <property type="nucleotide sequence ID" value="NZ_BAFN01000001.1"/>
</dbReference>
<accession>A0ABQ0JZK6</accession>
<dbReference type="SUPFAM" id="SSF53448">
    <property type="entry name" value="Nucleotide-diphospho-sugar transferases"/>
    <property type="match status" value="1"/>
</dbReference>
<evidence type="ECO:0000313" key="3">
    <source>
        <dbReference type="EMBL" id="GAN34093.1"/>
    </source>
</evidence>
<sequence>MTQLSACLIVKNEALFLSHCIESIRSFVDEIIVVDTGSDDDTVEIACRHGAQVYHFAWIDDFSTARNESLCHAKGDWILYIDADETVDAINAAKIRQVTTRKDITAVTVRQCIPQQSGNIANAFYSEYCRLFRRHPAIRFEGKIHEQILPSIERLGGKVLCTDIVIHHWAYAASEEKKQRRAERNLRYLLTELDRNQDDPFLYFNLGMTYRELGRRYAAIHSFHYALNKDDGCIKRELLGQTHLNLAKLYLESGDKTSAAHHAQMVATFDPANPLPDYMLATLAIEKGRYKKAIFHLEKALRIAKGETGVFSNVELNLAQIYLELGSCRCAAGDFVNAEHDFVRSMNLGPAVALPCLLLGNCRFLRGDLAGASEMFKRALSLNPLLEGARHGLSLCHPHE</sequence>
<dbReference type="Gene3D" id="1.25.40.10">
    <property type="entry name" value="Tetratricopeptide repeat domain"/>
    <property type="match status" value="1"/>
</dbReference>
<evidence type="ECO:0000256" key="1">
    <source>
        <dbReference type="ARBA" id="ARBA00038494"/>
    </source>
</evidence>
<dbReference type="InterPro" id="IPR011990">
    <property type="entry name" value="TPR-like_helical_dom_sf"/>
</dbReference>
<proteinExistence type="inferred from homology"/>
<reference evidence="4" key="1">
    <citation type="journal article" date="2015" name="Genome Announc.">
        <title>Draft Genome Sequence of an Anaerobic Ammonium-Oxidizing Bacterium, "Candidatus Brocadia sinica".</title>
        <authorList>
            <person name="Oshiki M."/>
            <person name="Shinyako-Hata K."/>
            <person name="Satoh H."/>
            <person name="Okabe S."/>
        </authorList>
    </citation>
    <scope>NUCLEOTIDE SEQUENCE [LARGE SCALE GENOMIC DNA]</scope>
    <source>
        <strain evidence="4">JPN1</strain>
    </source>
</reference>
<protein>
    <submittedName>
        <fullName evidence="3">Glycosyltransferase family 2</fullName>
    </submittedName>
</protein>
<evidence type="ECO:0000313" key="4">
    <source>
        <dbReference type="Proteomes" id="UP000032309"/>
    </source>
</evidence>
<dbReference type="PANTHER" id="PTHR43630">
    <property type="entry name" value="POLY-BETA-1,6-N-ACETYL-D-GLUCOSAMINE SYNTHASE"/>
    <property type="match status" value="1"/>
</dbReference>
<dbReference type="CDD" id="cd02511">
    <property type="entry name" value="Beta4Glucosyltransferase"/>
    <property type="match status" value="1"/>
</dbReference>
<organism evidence="3 4">
    <name type="scientific">Candidatus Brocadia sinica JPN1</name>
    <dbReference type="NCBI Taxonomy" id="1197129"/>
    <lineage>
        <taxon>Bacteria</taxon>
        <taxon>Pseudomonadati</taxon>
        <taxon>Planctomycetota</taxon>
        <taxon>Candidatus Brocadiia</taxon>
        <taxon>Candidatus Brocadiales</taxon>
        <taxon>Candidatus Brocadiaceae</taxon>
        <taxon>Candidatus Brocadia</taxon>
    </lineage>
</organism>
<dbReference type="Pfam" id="PF00535">
    <property type="entry name" value="Glycos_transf_2"/>
    <property type="match status" value="1"/>
</dbReference>